<keyword evidence="3" id="KW-0539">Nucleus</keyword>
<dbReference type="Gene3D" id="1.20.1160.11">
    <property type="entry name" value="Paired amphipathic helix"/>
    <property type="match status" value="1"/>
</dbReference>
<evidence type="ECO:0000256" key="3">
    <source>
        <dbReference type="ARBA" id="ARBA00023242"/>
    </source>
</evidence>
<comment type="subcellular location">
    <subcellularLocation>
        <location evidence="1">Nucleus</location>
    </subcellularLocation>
</comment>
<dbReference type="EMBL" id="AK372583">
    <property type="protein sequence ID" value="BAK03781.1"/>
    <property type="molecule type" value="mRNA"/>
</dbReference>
<dbReference type="InterPro" id="IPR039774">
    <property type="entry name" value="Sin3-like"/>
</dbReference>
<dbReference type="PANTHER" id="PTHR12346:SF0">
    <property type="entry name" value="SIN3A, ISOFORM G"/>
    <property type="match status" value="1"/>
</dbReference>
<dbReference type="AlphaFoldDB" id="F2E8V9"/>
<sequence>MDVVDSSLPSHHLLPQAIASRARAPLRRRLAVSGAPATKGCSLERARSRYRPDPAFKPALGGRIGTGDCVDGSLQRENRRWFAPVEVGRAVPGGLMKRSTDDTLAAAGSKPKGTAVARSDPSPPQPMPPAGSGSALVPAPLPQAVAAPPAQPSGGSGAAAAAAVVQKLTTNDTLVYLKAVKDKFQDNRAKYEEFLEVMRDFNSERSFFPIPVHTIIML</sequence>
<organism evidence="5">
    <name type="scientific">Hordeum vulgare subsp. vulgare</name>
    <name type="common">Domesticated barley</name>
    <dbReference type="NCBI Taxonomy" id="112509"/>
    <lineage>
        <taxon>Eukaryota</taxon>
        <taxon>Viridiplantae</taxon>
        <taxon>Streptophyta</taxon>
        <taxon>Embryophyta</taxon>
        <taxon>Tracheophyta</taxon>
        <taxon>Spermatophyta</taxon>
        <taxon>Magnoliopsida</taxon>
        <taxon>Liliopsida</taxon>
        <taxon>Poales</taxon>
        <taxon>Poaceae</taxon>
        <taxon>BOP clade</taxon>
        <taxon>Pooideae</taxon>
        <taxon>Triticodae</taxon>
        <taxon>Triticeae</taxon>
        <taxon>Hordeinae</taxon>
        <taxon>Hordeum</taxon>
    </lineage>
</organism>
<dbReference type="RefSeq" id="XP_044981142.1">
    <property type="nucleotide sequence ID" value="XM_045125207.1"/>
</dbReference>
<feature type="compositionally biased region" description="Low complexity" evidence="4">
    <location>
        <begin position="130"/>
        <end position="139"/>
    </location>
</feature>
<dbReference type="GeneID" id="123448359"/>
<evidence type="ECO:0000256" key="2">
    <source>
        <dbReference type="ARBA" id="ARBA00022491"/>
    </source>
</evidence>
<accession>F2E8V9</accession>
<name>F2E8V9_HORVV</name>
<dbReference type="KEGG" id="hvg:123448359"/>
<dbReference type="SUPFAM" id="SSF47762">
    <property type="entry name" value="PAH2 domain"/>
    <property type="match status" value="1"/>
</dbReference>
<evidence type="ECO:0000313" key="5">
    <source>
        <dbReference type="EMBL" id="BAK03781.1"/>
    </source>
</evidence>
<proteinExistence type="evidence at transcript level"/>
<dbReference type="PANTHER" id="PTHR12346">
    <property type="entry name" value="SIN3B-RELATED"/>
    <property type="match status" value="1"/>
</dbReference>
<reference evidence="5" key="1">
    <citation type="journal article" date="2011" name="Plant Physiol.">
        <title>Comprehensive sequence analysis of 24,783 barley full-length cDNAs derived from 12 clone libraries.</title>
        <authorList>
            <person name="Matsumoto T."/>
            <person name="Tanaka T."/>
            <person name="Sakai H."/>
            <person name="Amano N."/>
            <person name="Kanamori H."/>
            <person name="Kurita K."/>
            <person name="Kikuta A."/>
            <person name="Kamiya K."/>
            <person name="Yamamoto M."/>
            <person name="Ikawa H."/>
            <person name="Fujii N."/>
            <person name="Hori K."/>
            <person name="Itoh T."/>
            <person name="Sato K."/>
        </authorList>
    </citation>
    <scope>NUCLEOTIDE SEQUENCE</scope>
    <source>
        <tissue evidence="5">Flower</tissue>
    </source>
</reference>
<dbReference type="GO" id="GO:0003714">
    <property type="term" value="F:transcription corepressor activity"/>
    <property type="evidence" value="ECO:0007669"/>
    <property type="project" value="InterPro"/>
</dbReference>
<keyword evidence="2" id="KW-0678">Repressor</keyword>
<evidence type="ECO:0000256" key="1">
    <source>
        <dbReference type="ARBA" id="ARBA00004123"/>
    </source>
</evidence>
<feature type="region of interest" description="Disordered" evidence="4">
    <location>
        <begin position="104"/>
        <end position="139"/>
    </location>
</feature>
<evidence type="ECO:0000256" key="4">
    <source>
        <dbReference type="SAM" id="MobiDB-lite"/>
    </source>
</evidence>
<dbReference type="GO" id="GO:0005634">
    <property type="term" value="C:nucleus"/>
    <property type="evidence" value="ECO:0007669"/>
    <property type="project" value="UniProtKB-SubCell"/>
</dbReference>
<dbReference type="OrthoDB" id="694798at2759"/>
<dbReference type="InterPro" id="IPR036600">
    <property type="entry name" value="PAH_sf"/>
</dbReference>
<protein>
    <submittedName>
        <fullName evidence="5">Predicted protein</fullName>
    </submittedName>
</protein>